<comment type="similarity">
    <text evidence="3">Belongs to the WhiB family.</text>
</comment>
<evidence type="ECO:0000256" key="2">
    <source>
        <dbReference type="ARBA" id="ARBA00004496"/>
    </source>
</evidence>
<feature type="domain" description="4Fe-4S Wbl-type" evidence="12">
    <location>
        <begin position="32"/>
        <end position="86"/>
    </location>
</feature>
<protein>
    <submittedName>
        <fullName evidence="13">Transcription factor WhiB</fullName>
    </submittedName>
</protein>
<dbReference type="PANTHER" id="PTHR38839">
    <property type="entry name" value="TRANSCRIPTIONAL REGULATOR WHID-RELATED"/>
    <property type="match status" value="1"/>
</dbReference>
<evidence type="ECO:0000256" key="3">
    <source>
        <dbReference type="ARBA" id="ARBA00006597"/>
    </source>
</evidence>
<gene>
    <name evidence="13" type="ORF">SAMN04489750_1861</name>
</gene>
<dbReference type="GO" id="GO:0005737">
    <property type="term" value="C:cytoplasm"/>
    <property type="evidence" value="ECO:0007669"/>
    <property type="project" value="UniProtKB-SubCell"/>
</dbReference>
<dbReference type="GO" id="GO:0047134">
    <property type="term" value="F:protein-disulfide reductase [NAD(P)H] activity"/>
    <property type="evidence" value="ECO:0007669"/>
    <property type="project" value="TreeGrafter"/>
</dbReference>
<dbReference type="GO" id="GO:0045892">
    <property type="term" value="P:negative regulation of DNA-templated transcription"/>
    <property type="evidence" value="ECO:0007669"/>
    <property type="project" value="TreeGrafter"/>
</dbReference>
<evidence type="ECO:0000256" key="6">
    <source>
        <dbReference type="ARBA" id="ARBA00023004"/>
    </source>
</evidence>
<dbReference type="Proteomes" id="UP000250028">
    <property type="component" value="Unassembled WGS sequence"/>
</dbReference>
<evidence type="ECO:0000256" key="10">
    <source>
        <dbReference type="ARBA" id="ARBA00023157"/>
    </source>
</evidence>
<dbReference type="PROSITE" id="PS51674">
    <property type="entry name" value="4FE4S_WBL"/>
    <property type="match status" value="1"/>
</dbReference>
<evidence type="ECO:0000259" key="12">
    <source>
        <dbReference type="PROSITE" id="PS51674"/>
    </source>
</evidence>
<keyword evidence="11" id="KW-0804">Transcription</keyword>
<comment type="subcellular location">
    <subcellularLocation>
        <location evidence="2">Cytoplasm</location>
    </subcellularLocation>
</comment>
<dbReference type="AlphaFoldDB" id="A0A2Y8ZTF7"/>
<dbReference type="GO" id="GO:0003677">
    <property type="term" value="F:DNA binding"/>
    <property type="evidence" value="ECO:0007669"/>
    <property type="project" value="UniProtKB-KW"/>
</dbReference>
<dbReference type="RefSeq" id="WP_170119809.1">
    <property type="nucleotide sequence ID" value="NZ_QGDN01000001.1"/>
</dbReference>
<evidence type="ECO:0000256" key="7">
    <source>
        <dbReference type="ARBA" id="ARBA00023014"/>
    </source>
</evidence>
<dbReference type="EMBL" id="UESZ01000001">
    <property type="protein sequence ID" value="SSA34538.1"/>
    <property type="molecule type" value="Genomic_DNA"/>
</dbReference>
<reference evidence="14" key="1">
    <citation type="submission" date="2016-10" db="EMBL/GenBank/DDBJ databases">
        <authorList>
            <person name="Varghese N."/>
            <person name="Submissions S."/>
        </authorList>
    </citation>
    <scope>NUCLEOTIDE SEQUENCE [LARGE SCALE GENOMIC DNA]</scope>
    <source>
        <strain evidence="14">DSM 22951</strain>
    </source>
</reference>
<organism evidence="13 14">
    <name type="scientific">Branchiibius hedensis</name>
    <dbReference type="NCBI Taxonomy" id="672460"/>
    <lineage>
        <taxon>Bacteria</taxon>
        <taxon>Bacillati</taxon>
        <taxon>Actinomycetota</taxon>
        <taxon>Actinomycetes</taxon>
        <taxon>Micrococcales</taxon>
        <taxon>Dermacoccaceae</taxon>
        <taxon>Branchiibius</taxon>
    </lineage>
</organism>
<proteinExistence type="inferred from homology"/>
<evidence type="ECO:0000256" key="4">
    <source>
        <dbReference type="ARBA" id="ARBA00022485"/>
    </source>
</evidence>
<dbReference type="Pfam" id="PF02467">
    <property type="entry name" value="Whib"/>
    <property type="match status" value="1"/>
</dbReference>
<keyword evidence="5" id="KW-0479">Metal-binding</keyword>
<dbReference type="GO" id="GO:0046872">
    <property type="term" value="F:metal ion binding"/>
    <property type="evidence" value="ECO:0007669"/>
    <property type="project" value="UniProtKB-KW"/>
</dbReference>
<sequence>MVEPIDPWYGLGKWIALASEHPLVVPAGTQLPCTGVDPEFFYEQRHWLIARRTCEECPIREHCLQVAVARDEDGVWGGMTKKQRQRWAAQQGLLVSELRTPKHSSAS</sequence>
<keyword evidence="6" id="KW-0408">Iron</keyword>
<comment type="cofactor">
    <cofactor evidence="1">
        <name>[4Fe-4S] cluster</name>
        <dbReference type="ChEBI" id="CHEBI:49883"/>
    </cofactor>
</comment>
<evidence type="ECO:0000313" key="13">
    <source>
        <dbReference type="EMBL" id="SSA34538.1"/>
    </source>
</evidence>
<dbReference type="InterPro" id="IPR034768">
    <property type="entry name" value="4FE4S_WBL"/>
</dbReference>
<dbReference type="InterPro" id="IPR003482">
    <property type="entry name" value="Whib"/>
</dbReference>
<keyword evidence="4" id="KW-0004">4Fe-4S</keyword>
<evidence type="ECO:0000256" key="11">
    <source>
        <dbReference type="ARBA" id="ARBA00023163"/>
    </source>
</evidence>
<keyword evidence="10" id="KW-1015">Disulfide bond</keyword>
<accession>A0A2Y8ZTF7</accession>
<keyword evidence="8" id="KW-0805">Transcription regulation</keyword>
<evidence type="ECO:0000256" key="5">
    <source>
        <dbReference type="ARBA" id="ARBA00022723"/>
    </source>
</evidence>
<keyword evidence="14" id="KW-1185">Reference proteome</keyword>
<dbReference type="GO" id="GO:0045454">
    <property type="term" value="P:cell redox homeostasis"/>
    <property type="evidence" value="ECO:0007669"/>
    <property type="project" value="TreeGrafter"/>
</dbReference>
<evidence type="ECO:0000256" key="1">
    <source>
        <dbReference type="ARBA" id="ARBA00001966"/>
    </source>
</evidence>
<evidence type="ECO:0000313" key="14">
    <source>
        <dbReference type="Proteomes" id="UP000250028"/>
    </source>
</evidence>
<dbReference type="GO" id="GO:0051539">
    <property type="term" value="F:4 iron, 4 sulfur cluster binding"/>
    <property type="evidence" value="ECO:0007669"/>
    <property type="project" value="UniProtKB-KW"/>
</dbReference>
<evidence type="ECO:0000256" key="9">
    <source>
        <dbReference type="ARBA" id="ARBA00023125"/>
    </source>
</evidence>
<keyword evidence="7" id="KW-0411">Iron-sulfur</keyword>
<evidence type="ECO:0000256" key="8">
    <source>
        <dbReference type="ARBA" id="ARBA00023015"/>
    </source>
</evidence>
<name>A0A2Y8ZTF7_9MICO</name>
<keyword evidence="9" id="KW-0238">DNA-binding</keyword>